<reference evidence="2" key="1">
    <citation type="journal article" date="2020" name="bioRxiv">
        <title>Chromosome-level reference genome of the European wasp spider Argiope bruennichi: a resource for studies on range expansion and evolutionary adaptation.</title>
        <authorList>
            <person name="Sheffer M.M."/>
            <person name="Hoppe A."/>
            <person name="Krehenwinkel H."/>
            <person name="Uhl G."/>
            <person name="Kuss A.W."/>
            <person name="Jensen L."/>
            <person name="Jensen C."/>
            <person name="Gillespie R.G."/>
            <person name="Hoff K.J."/>
            <person name="Prost S."/>
        </authorList>
    </citation>
    <scope>NUCLEOTIDE SEQUENCE</scope>
</reference>
<sequence>MDTKFDVTLRYDVHLLKYVKVDTHSKTVHTGWLKDIDPLTGNLVLVNFNDNGSRNESVILIKGHSYKSVEVVREDELMKNSIQHFFDEEAAERLTTPASDIIKRKKRLLSWLERNRLETKESDDNIIVCNSVTIHPPYTSEDCVSSNGRVLVMTRNLISSMPETSEENLDSD</sequence>
<dbReference type="GO" id="GO:0000387">
    <property type="term" value="P:spliceosomal snRNP assembly"/>
    <property type="evidence" value="ECO:0007669"/>
    <property type="project" value="TreeGrafter"/>
</dbReference>
<name>A0A8T0EY55_ARGBR</name>
<dbReference type="GO" id="GO:0000245">
    <property type="term" value="P:spliceosomal complex assembly"/>
    <property type="evidence" value="ECO:0007669"/>
    <property type="project" value="InterPro"/>
</dbReference>
<evidence type="ECO:0000313" key="2">
    <source>
        <dbReference type="EMBL" id="KAF8783306.1"/>
    </source>
</evidence>
<reference evidence="2" key="2">
    <citation type="submission" date="2020-06" db="EMBL/GenBank/DDBJ databases">
        <authorList>
            <person name="Sheffer M."/>
        </authorList>
    </citation>
    <scope>NUCLEOTIDE SEQUENCE</scope>
</reference>
<dbReference type="InterPro" id="IPR009422">
    <property type="entry name" value="Gemin6"/>
</dbReference>
<organism evidence="2 3">
    <name type="scientific">Argiope bruennichi</name>
    <name type="common">Wasp spider</name>
    <name type="synonym">Aranea bruennichi</name>
    <dbReference type="NCBI Taxonomy" id="94029"/>
    <lineage>
        <taxon>Eukaryota</taxon>
        <taxon>Metazoa</taxon>
        <taxon>Ecdysozoa</taxon>
        <taxon>Arthropoda</taxon>
        <taxon>Chelicerata</taxon>
        <taxon>Arachnida</taxon>
        <taxon>Araneae</taxon>
        <taxon>Araneomorphae</taxon>
        <taxon>Entelegynae</taxon>
        <taxon>Araneoidea</taxon>
        <taxon>Araneidae</taxon>
        <taxon>Argiope</taxon>
    </lineage>
</organism>
<dbReference type="InterPro" id="IPR046857">
    <property type="entry name" value="Gemin6_Sm-like_dom"/>
</dbReference>
<dbReference type="Gene3D" id="2.30.30.100">
    <property type="match status" value="1"/>
</dbReference>
<dbReference type="Pfam" id="PF20417">
    <property type="entry name" value="Gemin6_C"/>
    <property type="match status" value="1"/>
</dbReference>
<dbReference type="InterPro" id="IPR046856">
    <property type="entry name" value="Gemin6_C"/>
</dbReference>
<proteinExistence type="predicted"/>
<dbReference type="PANTHER" id="PTHR14710">
    <property type="entry name" value="GEM-ASSOCIATED PROTEIN 6"/>
    <property type="match status" value="1"/>
</dbReference>
<feature type="domain" description="AD" evidence="1">
    <location>
        <begin position="67"/>
        <end position="166"/>
    </location>
</feature>
<dbReference type="GO" id="GO:0032797">
    <property type="term" value="C:SMN complex"/>
    <property type="evidence" value="ECO:0007669"/>
    <property type="project" value="TreeGrafter"/>
</dbReference>
<dbReference type="Pfam" id="PF06372">
    <property type="entry name" value="Gemin6"/>
    <property type="match status" value="1"/>
</dbReference>
<evidence type="ECO:0000259" key="1">
    <source>
        <dbReference type="PROSITE" id="PS52001"/>
    </source>
</evidence>
<dbReference type="InterPro" id="IPR047574">
    <property type="entry name" value="AD"/>
</dbReference>
<dbReference type="Proteomes" id="UP000807504">
    <property type="component" value="Unassembled WGS sequence"/>
</dbReference>
<accession>A0A8T0EY55</accession>
<protein>
    <submittedName>
        <fullName evidence="2">Gem-associated protein 6 like protein</fullName>
    </submittedName>
</protein>
<keyword evidence="3" id="KW-1185">Reference proteome</keyword>
<dbReference type="EMBL" id="JABXBU010001863">
    <property type="protein sequence ID" value="KAF8783306.1"/>
    <property type="molecule type" value="Genomic_DNA"/>
</dbReference>
<gene>
    <name evidence="2" type="ORF">HNY73_013485</name>
</gene>
<evidence type="ECO:0000313" key="3">
    <source>
        <dbReference type="Proteomes" id="UP000807504"/>
    </source>
</evidence>
<dbReference type="AlphaFoldDB" id="A0A8T0EY55"/>
<dbReference type="PROSITE" id="PS52001">
    <property type="entry name" value="AD"/>
    <property type="match status" value="1"/>
</dbReference>
<comment type="caution">
    <text evidence="2">The sequence shown here is derived from an EMBL/GenBank/DDBJ whole genome shotgun (WGS) entry which is preliminary data.</text>
</comment>
<dbReference type="PANTHER" id="PTHR14710:SF2">
    <property type="entry name" value="GEM-ASSOCIATED PROTEIN 6"/>
    <property type="match status" value="1"/>
</dbReference>
<dbReference type="GO" id="GO:0005634">
    <property type="term" value="C:nucleus"/>
    <property type="evidence" value="ECO:0007669"/>
    <property type="project" value="InterPro"/>
</dbReference>